<dbReference type="InterPro" id="IPR006076">
    <property type="entry name" value="FAD-dep_OxRdtase"/>
</dbReference>
<dbReference type="SUPFAM" id="SSF54373">
    <property type="entry name" value="FAD-linked reductases, C-terminal domain"/>
    <property type="match status" value="1"/>
</dbReference>
<dbReference type="GO" id="GO:0009228">
    <property type="term" value="P:thiamine biosynthetic process"/>
    <property type="evidence" value="ECO:0007669"/>
    <property type="project" value="UniProtKB-KW"/>
</dbReference>
<dbReference type="UniPathway" id="UPA00060"/>
<dbReference type="GO" id="GO:0016491">
    <property type="term" value="F:oxidoreductase activity"/>
    <property type="evidence" value="ECO:0007669"/>
    <property type="project" value="UniProtKB-KW"/>
</dbReference>
<dbReference type="RefSeq" id="WP_091826468.1">
    <property type="nucleotide sequence ID" value="NZ_FNRJ01000007.1"/>
</dbReference>
<name>A0A1H4E5N0_9GAMM</name>
<dbReference type="EMBL" id="FNRJ01000007">
    <property type="protein sequence ID" value="SEA80068.1"/>
    <property type="molecule type" value="Genomic_DNA"/>
</dbReference>
<evidence type="ECO:0000256" key="2">
    <source>
        <dbReference type="ARBA" id="ARBA00022977"/>
    </source>
</evidence>
<evidence type="ECO:0000313" key="6">
    <source>
        <dbReference type="Proteomes" id="UP000242469"/>
    </source>
</evidence>
<keyword evidence="3" id="KW-0560">Oxidoreductase</keyword>
<feature type="domain" description="FAD dependent oxidoreductase" evidence="4">
    <location>
        <begin position="3"/>
        <end position="346"/>
    </location>
</feature>
<dbReference type="Gene3D" id="3.50.50.60">
    <property type="entry name" value="FAD/NAD(P)-binding domain"/>
    <property type="match status" value="1"/>
</dbReference>
<dbReference type="AlphaFoldDB" id="A0A1H4E5N0"/>
<dbReference type="Gene3D" id="3.30.9.10">
    <property type="entry name" value="D-Amino Acid Oxidase, subunit A, domain 2"/>
    <property type="match status" value="1"/>
</dbReference>
<dbReference type="InterPro" id="IPR036188">
    <property type="entry name" value="FAD/NAD-bd_sf"/>
</dbReference>
<dbReference type="STRING" id="1122198.SAMN02745729_107159"/>
<dbReference type="InterPro" id="IPR012727">
    <property type="entry name" value="Gly_oxidase_ThiO"/>
</dbReference>
<evidence type="ECO:0000256" key="3">
    <source>
        <dbReference type="ARBA" id="ARBA00023002"/>
    </source>
</evidence>
<gene>
    <name evidence="5" type="ORF">SAMN02745729_107159</name>
</gene>
<evidence type="ECO:0000313" key="5">
    <source>
        <dbReference type="EMBL" id="SEA80068.1"/>
    </source>
</evidence>
<evidence type="ECO:0000256" key="1">
    <source>
        <dbReference type="ARBA" id="ARBA00004948"/>
    </source>
</evidence>
<proteinExistence type="predicted"/>
<dbReference type="PANTHER" id="PTHR13847">
    <property type="entry name" value="SARCOSINE DEHYDROGENASE-RELATED"/>
    <property type="match status" value="1"/>
</dbReference>
<protein>
    <submittedName>
        <fullName evidence="5">Glycine oxidase</fullName>
    </submittedName>
</protein>
<dbReference type="GO" id="GO:0050660">
    <property type="term" value="F:flavin adenine dinucleotide binding"/>
    <property type="evidence" value="ECO:0007669"/>
    <property type="project" value="InterPro"/>
</dbReference>
<reference evidence="6" key="1">
    <citation type="submission" date="2016-10" db="EMBL/GenBank/DDBJ databases">
        <authorList>
            <person name="Varghese N."/>
            <person name="Submissions S."/>
        </authorList>
    </citation>
    <scope>NUCLEOTIDE SEQUENCE [LARGE SCALE GENOMIC DNA]</scope>
    <source>
        <strain evidence="6">DSM 11526</strain>
    </source>
</reference>
<dbReference type="Proteomes" id="UP000242469">
    <property type="component" value="Unassembled WGS sequence"/>
</dbReference>
<dbReference type="OrthoDB" id="9805337at2"/>
<dbReference type="GO" id="GO:0009229">
    <property type="term" value="P:thiamine diphosphate biosynthetic process"/>
    <property type="evidence" value="ECO:0007669"/>
    <property type="project" value="UniProtKB-UniPathway"/>
</dbReference>
<dbReference type="NCBIfam" id="TIGR02352">
    <property type="entry name" value="thiamin_ThiO"/>
    <property type="match status" value="1"/>
</dbReference>
<dbReference type="PANTHER" id="PTHR13847:SF289">
    <property type="entry name" value="GLYCINE OXIDASE"/>
    <property type="match status" value="1"/>
</dbReference>
<keyword evidence="2" id="KW-0784">Thiamine biosynthesis</keyword>
<dbReference type="GO" id="GO:0005737">
    <property type="term" value="C:cytoplasm"/>
    <property type="evidence" value="ECO:0007669"/>
    <property type="project" value="TreeGrafter"/>
</dbReference>
<sequence>MSDFLIAGAGVIGLMTARLLAQAGAKVKLIERGQCAREASWAGGGIVSPLYPWRYSDEVTALALWSQSSYVHLAEDLYSETGCDPELRQKGMLMVNVDPEQEQRALDWARRYHRPLTRVEAPFIYETEPNLAAGFESGIWMPEVASIRNPRLGRALRESVQKHPNITLYEDTEIVGFTTFGERVTGVKTARGQHQADEVILAGGAWSGELLASLGLKLPVEPVRGQMMVFRAPVGLVNRVVMLEGRYVIPRNDGRVLVGSTLEHVGFDKQTTEEAGHSLFDTATRIVPELAAYEVEHHWAGLRPGSPDGIPFIGAVPGWKGLHLNTGHYRNGLVLAPASTRLLSDLLLERSPVINPEAYSPAGRLQAL</sequence>
<accession>A0A1H4E5N0</accession>
<evidence type="ECO:0000259" key="4">
    <source>
        <dbReference type="Pfam" id="PF01266"/>
    </source>
</evidence>
<organism evidence="5 6">
    <name type="scientific">Marinobacterium iners DSM 11526</name>
    <dbReference type="NCBI Taxonomy" id="1122198"/>
    <lineage>
        <taxon>Bacteria</taxon>
        <taxon>Pseudomonadati</taxon>
        <taxon>Pseudomonadota</taxon>
        <taxon>Gammaproteobacteria</taxon>
        <taxon>Oceanospirillales</taxon>
        <taxon>Oceanospirillaceae</taxon>
        <taxon>Marinobacterium</taxon>
    </lineage>
</organism>
<keyword evidence="6" id="KW-1185">Reference proteome</keyword>
<comment type="pathway">
    <text evidence="1">Cofactor biosynthesis; thiamine diphosphate biosynthesis.</text>
</comment>
<dbReference type="Pfam" id="PF01266">
    <property type="entry name" value="DAO"/>
    <property type="match status" value="1"/>
</dbReference>
<dbReference type="SUPFAM" id="SSF51905">
    <property type="entry name" value="FAD/NAD(P)-binding domain"/>
    <property type="match status" value="1"/>
</dbReference>